<dbReference type="SUPFAM" id="SSF53300">
    <property type="entry name" value="vWA-like"/>
    <property type="match status" value="1"/>
</dbReference>
<dbReference type="Gene3D" id="3.40.50.410">
    <property type="entry name" value="von Willebrand factor, type A domain"/>
    <property type="match status" value="1"/>
</dbReference>
<dbReference type="EMBL" id="BJLF01000001">
    <property type="protein sequence ID" value="GEA49596.1"/>
    <property type="molecule type" value="Genomic_DNA"/>
</dbReference>
<protein>
    <submittedName>
        <fullName evidence="1">Uncharacterized protein</fullName>
    </submittedName>
</protein>
<evidence type="ECO:0000313" key="1">
    <source>
        <dbReference type="EMBL" id="GEA49596.1"/>
    </source>
</evidence>
<comment type="caution">
    <text evidence="1">The sequence shown here is derived from an EMBL/GenBank/DDBJ whole genome shotgun (WGS) entry which is preliminary data.</text>
</comment>
<proteinExistence type="predicted"/>
<dbReference type="InterPro" id="IPR036465">
    <property type="entry name" value="vWFA_dom_sf"/>
</dbReference>
<keyword evidence="2" id="KW-1185">Reference proteome</keyword>
<evidence type="ECO:0000313" key="2">
    <source>
        <dbReference type="Proteomes" id="UP000318717"/>
    </source>
</evidence>
<organism evidence="1 2">
    <name type="scientific">Vibrio inusitatus NBRC 102082</name>
    <dbReference type="NCBI Taxonomy" id="1219070"/>
    <lineage>
        <taxon>Bacteria</taxon>
        <taxon>Pseudomonadati</taxon>
        <taxon>Pseudomonadota</taxon>
        <taxon>Gammaproteobacteria</taxon>
        <taxon>Vibrionales</taxon>
        <taxon>Vibrionaceae</taxon>
        <taxon>Vibrio</taxon>
    </lineage>
</organism>
<accession>A0A4Y3HRA4</accession>
<dbReference type="RefSeq" id="WP_141343941.1">
    <property type="nucleotide sequence ID" value="NZ_BJLF01000001.1"/>
</dbReference>
<dbReference type="Proteomes" id="UP000318717">
    <property type="component" value="Unassembled WGS sequence"/>
</dbReference>
<name>A0A4Y3HRA4_9VIBR</name>
<dbReference type="AlphaFoldDB" id="A0A4Y3HRA4"/>
<sequence length="495" mass="54763">MKSVKSQKGVAIIVVALSIVAIGGMAQLAIEGGRMIQERDRLADATEAATLAVSIANRSDQAISDELARKYLENYLPNIDIGNVEVIRKEGQEEVDGNQLYYVQYEVDADVQFDKQLGFIDSSNSSGNDNYKVANDAMARTYMLPSDLDLVFVADFSGSMNNKWNGQSQLSHLKEQVDTISTDLLSSTATNAGYAHRIGFVPYNMRTQEVVNGERRCITELEYQAITVNGQQVQYNNIDWYQWGKKSISNLNDCKSYSSKCPSFSTKAHAGAISEIFSKSQNETGYGSSTARWPDPLTYIDINKTVANWNSSKTSMANLHPYYNDSGMKLFGGSICGSDAKFETLPLSLDKPVIDHMEAHGGTSVYQGLIRGAQILAEGRDTLDDPDKLEKYHERAQMLLILSDGQEDPYKNTFTRLVNNELCTEIRQNFSEHDSPLYIGVIGINFNASGQAGFQNCADEIIDVSHSQDLLDKIQELIQKGAATNGVSRLYDKNS</sequence>
<reference evidence="1 2" key="1">
    <citation type="submission" date="2019-06" db="EMBL/GenBank/DDBJ databases">
        <title>Whole genome shotgun sequence of Vibrio inusitatus NBRC 102082.</title>
        <authorList>
            <person name="Hosoyama A."/>
            <person name="Uohara A."/>
            <person name="Ohji S."/>
            <person name="Ichikawa N."/>
        </authorList>
    </citation>
    <scope>NUCLEOTIDE SEQUENCE [LARGE SCALE GENOMIC DNA]</scope>
    <source>
        <strain evidence="1 2">NBRC 102082</strain>
    </source>
</reference>
<gene>
    <name evidence="1" type="ORF">VIN01S_04000</name>
</gene>
<dbReference type="OrthoDB" id="5670502at2"/>